<evidence type="ECO:0000259" key="1">
    <source>
        <dbReference type="Pfam" id="PF00700"/>
    </source>
</evidence>
<sequence>MKLASFGDMAQTWSLRRQGTSLNQQLVRLTEELSTGKTADLTRHLGGDYRYLSDIERSMVVNNAYENAASEAQGFSAAMQAALGSIQGEVEQLTADLMGAEQSTAESRKVVAENAEVQFAQIISSLNSHFAGRALFAGDATPAQALADVETILQSVRAEVAGKTTAEDIRAAVETWFDSPSGFETSAYVGSQENLTPFRLGGQDRVHLDLRADAAELRAVMAEVAITVMSAEVSDPLVQISLQKGSAKGLLNAQGGLTALRSDLGFAEARIEEIGTRLASERVSLSYAKEALLGVDQFETATNIENVQFQLEALYTVTSRLSGLSLVNFL</sequence>
<reference evidence="2 3" key="1">
    <citation type="submission" date="2019-04" db="EMBL/GenBank/DDBJ databases">
        <title>Draft genome sequence of Youngimonas vesicularis.</title>
        <authorList>
            <person name="Hameed A."/>
        </authorList>
    </citation>
    <scope>NUCLEOTIDE SEQUENCE [LARGE SCALE GENOMIC DNA]</scope>
    <source>
        <strain evidence="2 3">CC-AMW-E</strain>
    </source>
</reference>
<accession>A0A4S3MEY0</accession>
<dbReference type="InterPro" id="IPR046358">
    <property type="entry name" value="Flagellin_C"/>
</dbReference>
<dbReference type="SUPFAM" id="SSF64518">
    <property type="entry name" value="Phase 1 flagellin"/>
    <property type="match status" value="1"/>
</dbReference>
<dbReference type="OrthoDB" id="7312911at2"/>
<dbReference type="EMBL" id="SSMD01000001">
    <property type="protein sequence ID" value="THD76708.1"/>
    <property type="molecule type" value="Genomic_DNA"/>
</dbReference>
<dbReference type="Pfam" id="PF00700">
    <property type="entry name" value="Flagellin_C"/>
    <property type="match status" value="1"/>
</dbReference>
<keyword evidence="3" id="KW-1185">Reference proteome</keyword>
<dbReference type="AlphaFoldDB" id="A0A4S3MEY0"/>
<dbReference type="Gene3D" id="1.20.1330.10">
    <property type="entry name" value="f41 fragment of flagellin, N-terminal domain"/>
    <property type="match status" value="1"/>
</dbReference>
<dbReference type="RefSeq" id="WP_136337652.1">
    <property type="nucleotide sequence ID" value="NZ_SSMD01000001.1"/>
</dbReference>
<feature type="domain" description="Flagellin C-terminal" evidence="1">
    <location>
        <begin position="255"/>
        <end position="330"/>
    </location>
</feature>
<dbReference type="Proteomes" id="UP000306113">
    <property type="component" value="Unassembled WGS sequence"/>
</dbReference>
<comment type="caution">
    <text evidence="2">The sequence shown here is derived from an EMBL/GenBank/DDBJ whole genome shotgun (WGS) entry which is preliminary data.</text>
</comment>
<gene>
    <name evidence="2" type="ORF">E7681_02385</name>
</gene>
<evidence type="ECO:0000313" key="2">
    <source>
        <dbReference type="EMBL" id="THD76708.1"/>
    </source>
</evidence>
<protein>
    <recommendedName>
        <fullName evidence="1">Flagellin C-terminal domain-containing protein</fullName>
    </recommendedName>
</protein>
<name>A0A4S3MEY0_9RHOB</name>
<organism evidence="2 3">
    <name type="scientific">Thalassobius vesicularis</name>
    <dbReference type="NCBI Taxonomy" id="1294297"/>
    <lineage>
        <taxon>Bacteria</taxon>
        <taxon>Pseudomonadati</taxon>
        <taxon>Pseudomonadota</taxon>
        <taxon>Alphaproteobacteria</taxon>
        <taxon>Rhodobacterales</taxon>
        <taxon>Roseobacteraceae</taxon>
        <taxon>Thalassovita</taxon>
    </lineage>
</organism>
<proteinExistence type="predicted"/>
<evidence type="ECO:0000313" key="3">
    <source>
        <dbReference type="Proteomes" id="UP000306113"/>
    </source>
</evidence>